<proteinExistence type="predicted"/>
<name>A0A851GG76_9BACT</name>
<feature type="domain" description="DUF3817" evidence="7">
    <location>
        <begin position="8"/>
        <end position="93"/>
    </location>
</feature>
<evidence type="ECO:0000256" key="4">
    <source>
        <dbReference type="ARBA" id="ARBA00022989"/>
    </source>
</evidence>
<evidence type="ECO:0000256" key="5">
    <source>
        <dbReference type="ARBA" id="ARBA00023136"/>
    </source>
</evidence>
<feature type="transmembrane region" description="Helical" evidence="6">
    <location>
        <begin position="12"/>
        <end position="32"/>
    </location>
</feature>
<dbReference type="Pfam" id="PF12823">
    <property type="entry name" value="DUF3817"/>
    <property type="match status" value="1"/>
</dbReference>
<keyword evidence="2" id="KW-1003">Cell membrane</keyword>
<keyword evidence="9" id="KW-1185">Reference proteome</keyword>
<dbReference type="RefSeq" id="WP_178933144.1">
    <property type="nucleotide sequence ID" value="NZ_JACBAZ010000004.1"/>
</dbReference>
<keyword evidence="5 6" id="KW-0472">Membrane</keyword>
<reference evidence="8 9" key="1">
    <citation type="submission" date="2020-07" db="EMBL/GenBank/DDBJ databases">
        <title>Roseicoccus Jingziensis gen. nov., sp. nov., isolated from coastal seawater.</title>
        <authorList>
            <person name="Feng X."/>
        </authorList>
    </citation>
    <scope>NUCLEOTIDE SEQUENCE [LARGE SCALE GENOMIC DNA]</scope>
    <source>
        <strain evidence="8 9">N1E253</strain>
    </source>
</reference>
<dbReference type="NCBIfam" id="TIGR03954">
    <property type="entry name" value="integ_memb_HG"/>
    <property type="match status" value="1"/>
</dbReference>
<keyword evidence="3 6" id="KW-0812">Transmembrane</keyword>
<gene>
    <name evidence="8" type="ORF">HW115_12150</name>
</gene>
<evidence type="ECO:0000256" key="1">
    <source>
        <dbReference type="ARBA" id="ARBA00004651"/>
    </source>
</evidence>
<dbReference type="PANTHER" id="PTHR40077">
    <property type="entry name" value="MEMBRANE PROTEIN-RELATED"/>
    <property type="match status" value="1"/>
</dbReference>
<accession>A0A851GG76</accession>
<dbReference type="InterPro" id="IPR023845">
    <property type="entry name" value="DUF3817_TM"/>
</dbReference>
<evidence type="ECO:0000256" key="6">
    <source>
        <dbReference type="SAM" id="Phobius"/>
    </source>
</evidence>
<dbReference type="EMBL" id="JACBAZ010000004">
    <property type="protein sequence ID" value="NWK56366.1"/>
    <property type="molecule type" value="Genomic_DNA"/>
</dbReference>
<protein>
    <submittedName>
        <fullName evidence="8">DUF3817 domain-containing protein</fullName>
    </submittedName>
</protein>
<dbReference type="GO" id="GO:0005886">
    <property type="term" value="C:plasma membrane"/>
    <property type="evidence" value="ECO:0007669"/>
    <property type="project" value="UniProtKB-SubCell"/>
</dbReference>
<evidence type="ECO:0000313" key="9">
    <source>
        <dbReference type="Proteomes" id="UP000557872"/>
    </source>
</evidence>
<dbReference type="AlphaFoldDB" id="A0A851GG76"/>
<organism evidence="8 9">
    <name type="scientific">Oceaniferula marina</name>
    <dbReference type="NCBI Taxonomy" id="2748318"/>
    <lineage>
        <taxon>Bacteria</taxon>
        <taxon>Pseudomonadati</taxon>
        <taxon>Verrucomicrobiota</taxon>
        <taxon>Verrucomicrobiia</taxon>
        <taxon>Verrucomicrobiales</taxon>
        <taxon>Verrucomicrobiaceae</taxon>
        <taxon>Oceaniferula</taxon>
    </lineage>
</organism>
<comment type="subcellular location">
    <subcellularLocation>
        <location evidence="1">Cell membrane</location>
        <topology evidence="1">Multi-pass membrane protein</topology>
    </subcellularLocation>
</comment>
<dbReference type="PANTHER" id="PTHR40077:SF1">
    <property type="entry name" value="MEMBRANE PROTEIN"/>
    <property type="match status" value="1"/>
</dbReference>
<sequence>MFNTATGRLRIISLVEALSYLILLFIAMPMKYLWEEPLAVRIVGSLHGFLFCVFCVALLDAMLTQKWNIKPPALIFLASLIPFAPLWVERWLKTQQAEQPSWLETLWHKVKPPQETQGKES</sequence>
<evidence type="ECO:0000313" key="8">
    <source>
        <dbReference type="EMBL" id="NWK56366.1"/>
    </source>
</evidence>
<dbReference type="Proteomes" id="UP000557872">
    <property type="component" value="Unassembled WGS sequence"/>
</dbReference>
<evidence type="ECO:0000256" key="3">
    <source>
        <dbReference type="ARBA" id="ARBA00022692"/>
    </source>
</evidence>
<keyword evidence="4 6" id="KW-1133">Transmembrane helix</keyword>
<evidence type="ECO:0000259" key="7">
    <source>
        <dbReference type="Pfam" id="PF12823"/>
    </source>
</evidence>
<evidence type="ECO:0000256" key="2">
    <source>
        <dbReference type="ARBA" id="ARBA00022475"/>
    </source>
</evidence>
<feature type="transmembrane region" description="Helical" evidence="6">
    <location>
        <begin position="38"/>
        <end position="59"/>
    </location>
</feature>
<comment type="caution">
    <text evidence="8">The sequence shown here is derived from an EMBL/GenBank/DDBJ whole genome shotgun (WGS) entry which is preliminary data.</text>
</comment>